<reference evidence="1 2" key="1">
    <citation type="submission" date="2024-04" db="EMBL/GenBank/DDBJ databases">
        <title>Tritrichomonas musculus Genome.</title>
        <authorList>
            <person name="Alves-Ferreira E."/>
            <person name="Grigg M."/>
            <person name="Lorenzi H."/>
            <person name="Galac M."/>
        </authorList>
    </citation>
    <scope>NUCLEOTIDE SEQUENCE [LARGE SCALE GENOMIC DNA]</scope>
    <source>
        <strain evidence="1 2">EAF2021</strain>
    </source>
</reference>
<dbReference type="Proteomes" id="UP001470230">
    <property type="component" value="Unassembled WGS sequence"/>
</dbReference>
<evidence type="ECO:0000313" key="1">
    <source>
        <dbReference type="EMBL" id="KAK8865185.1"/>
    </source>
</evidence>
<keyword evidence="2" id="KW-1185">Reference proteome</keyword>
<name>A0ABR2ILQ7_9EUKA</name>
<accession>A0ABR2ILQ7</accession>
<gene>
    <name evidence="1" type="ORF">M9Y10_010721</name>
</gene>
<organism evidence="1 2">
    <name type="scientific">Tritrichomonas musculus</name>
    <dbReference type="NCBI Taxonomy" id="1915356"/>
    <lineage>
        <taxon>Eukaryota</taxon>
        <taxon>Metamonada</taxon>
        <taxon>Parabasalia</taxon>
        <taxon>Tritrichomonadida</taxon>
        <taxon>Tritrichomonadidae</taxon>
        <taxon>Tritrichomonas</taxon>
    </lineage>
</organism>
<proteinExistence type="predicted"/>
<dbReference type="EMBL" id="JAPFFF010000016">
    <property type="protein sequence ID" value="KAK8865185.1"/>
    <property type="molecule type" value="Genomic_DNA"/>
</dbReference>
<protein>
    <submittedName>
        <fullName evidence="1">Uncharacterized protein</fullName>
    </submittedName>
</protein>
<evidence type="ECO:0000313" key="2">
    <source>
        <dbReference type="Proteomes" id="UP001470230"/>
    </source>
</evidence>
<sequence length="132" mass="15243">MVTKFQLQVISVLHLPFQYYQQDFVFIVNNKQYCTSRIAADLLSPKISRLHQIDPTIASYLINAEASGDFNAILSLITFKDIEIKDKDIPFFSEILNSLGISFHGIKVSTRRKQTIPNLHLIIYQQEIEKEI</sequence>
<comment type="caution">
    <text evidence="1">The sequence shown here is derived from an EMBL/GenBank/DDBJ whole genome shotgun (WGS) entry which is preliminary data.</text>
</comment>